<accession>A0A6N9VD91</accession>
<dbReference type="InterPro" id="IPR016181">
    <property type="entry name" value="Acyl_CoA_acyltransferase"/>
</dbReference>
<dbReference type="GeneID" id="87629901"/>
<keyword evidence="2" id="KW-0808">Transferase</keyword>
<dbReference type="AlphaFoldDB" id="A0A6N9VD91"/>
<reference evidence="2 4" key="1">
    <citation type="submission" date="2020-01" db="EMBL/GenBank/DDBJ databases">
        <title>Insect and environment-associated Actinomycetes.</title>
        <authorList>
            <person name="Currrie C."/>
            <person name="Chevrette M."/>
            <person name="Carlson C."/>
            <person name="Stubbendieck R."/>
            <person name="Wendt-Pienkowski E."/>
        </authorList>
    </citation>
    <scope>NUCLEOTIDE SEQUENCE [LARGE SCALE GENOMIC DNA]</scope>
    <source>
        <strain evidence="2 4">SID14438</strain>
    </source>
</reference>
<reference evidence="3 5" key="2">
    <citation type="submission" date="2020-06" db="EMBL/GenBank/DDBJ databases">
        <title>Genome mining for natural products.</title>
        <authorList>
            <person name="Zhang B."/>
            <person name="Shi J."/>
            <person name="Ge H."/>
        </authorList>
    </citation>
    <scope>NUCLEOTIDE SEQUENCE [LARGE SCALE GENOMIC DNA]</scope>
    <source>
        <strain evidence="3 5">NA06532</strain>
    </source>
</reference>
<evidence type="ECO:0000313" key="3">
    <source>
        <dbReference type="EMBL" id="QKW41372.1"/>
    </source>
</evidence>
<dbReference type="Pfam" id="PF13480">
    <property type="entry name" value="Acetyltransf_6"/>
    <property type="match status" value="1"/>
</dbReference>
<dbReference type="GO" id="GO:0016740">
    <property type="term" value="F:transferase activity"/>
    <property type="evidence" value="ECO:0007669"/>
    <property type="project" value="UniProtKB-KW"/>
</dbReference>
<evidence type="ECO:0000313" key="4">
    <source>
        <dbReference type="Proteomes" id="UP000471648"/>
    </source>
</evidence>
<gene>
    <name evidence="2" type="ORF">G3I39_21185</name>
    <name evidence="3" type="ORF">HUT09_01695</name>
</gene>
<dbReference type="Proteomes" id="UP000471648">
    <property type="component" value="Unassembled WGS sequence"/>
</dbReference>
<proteinExistence type="predicted"/>
<protein>
    <submittedName>
        <fullName evidence="2">GNAT family N-acetyltransferase</fullName>
    </submittedName>
</protein>
<dbReference type="SUPFAM" id="SSF55729">
    <property type="entry name" value="Acyl-CoA N-acyltransferases (Nat)"/>
    <property type="match status" value="1"/>
</dbReference>
<name>A0A6N9VD91_STRMI</name>
<feature type="domain" description="BioF2-like acetyltransferase" evidence="1">
    <location>
        <begin position="191"/>
        <end position="321"/>
    </location>
</feature>
<evidence type="ECO:0000259" key="1">
    <source>
        <dbReference type="Pfam" id="PF13480"/>
    </source>
</evidence>
<evidence type="ECO:0000313" key="5">
    <source>
        <dbReference type="Proteomes" id="UP000509345"/>
    </source>
</evidence>
<organism evidence="2 4">
    <name type="scientific">Streptomyces microflavus</name>
    <name type="common">Streptomyces lipmanii</name>
    <dbReference type="NCBI Taxonomy" id="1919"/>
    <lineage>
        <taxon>Bacteria</taxon>
        <taxon>Bacillati</taxon>
        <taxon>Actinomycetota</taxon>
        <taxon>Actinomycetes</taxon>
        <taxon>Kitasatosporales</taxon>
        <taxon>Streptomycetaceae</taxon>
        <taxon>Streptomyces</taxon>
    </lineage>
</organism>
<evidence type="ECO:0000313" key="2">
    <source>
        <dbReference type="EMBL" id="NEB69545.1"/>
    </source>
</evidence>
<dbReference type="Proteomes" id="UP000509345">
    <property type="component" value="Chromosome"/>
</dbReference>
<dbReference type="EMBL" id="CP054926">
    <property type="protein sequence ID" value="QKW41372.1"/>
    <property type="molecule type" value="Genomic_DNA"/>
</dbReference>
<sequence length="375" mass="40856">MILTDPVGHLTGQHRIEILSTIHDADADAWNRVVGLAAGSVFHTWQWLAAFEEAPPGEFEPRHLAAYQGDELVGICPAYLVHDCPRLSYLVELGDFAPTGPILLAHSLAALDGGPLTVPGHDGAVDALLHALGEAARSAGARVWGVANASAERLSGRLMRQGFATAHITTSYRCATDVETVAEYWAFAEGHRRRKLARERRLAASDHTVRDRPADTDTTIRLIHCLLQDRDTPTDVLPAAFLRAMQARLAPFERSITAVDGAGHTVGVFAGWQFGPVWSMWLAGLDTERLPSFVPYRAMAGRIVESAVATDVATVDLGRSNGMEKRKLGAYPVPLHLALKAADRDERAALHGSCLRLEQRCQGPEEQLDMTRRCC</sequence>
<dbReference type="RefSeq" id="WP_055558554.1">
    <property type="nucleotide sequence ID" value="NZ_CP054926.1"/>
</dbReference>
<dbReference type="InterPro" id="IPR038740">
    <property type="entry name" value="BioF2-like_GNAT_dom"/>
</dbReference>
<dbReference type="EMBL" id="JAAGME010000892">
    <property type="protein sequence ID" value="NEB69545.1"/>
    <property type="molecule type" value="Genomic_DNA"/>
</dbReference>